<evidence type="ECO:0000313" key="11">
    <source>
        <dbReference type="Proteomes" id="UP000282084"/>
    </source>
</evidence>
<feature type="region of interest" description="Disordered" evidence="7">
    <location>
        <begin position="274"/>
        <end position="294"/>
    </location>
</feature>
<evidence type="ECO:0000256" key="2">
    <source>
        <dbReference type="ARBA" id="ARBA00022527"/>
    </source>
</evidence>
<dbReference type="SMART" id="SM00220">
    <property type="entry name" value="S_TKc"/>
    <property type="match status" value="1"/>
</dbReference>
<dbReference type="SUPFAM" id="SSF56112">
    <property type="entry name" value="Protein kinase-like (PK-like)"/>
    <property type="match status" value="1"/>
</dbReference>
<feature type="transmembrane region" description="Helical" evidence="8">
    <location>
        <begin position="250"/>
        <end position="269"/>
    </location>
</feature>
<evidence type="ECO:0000256" key="8">
    <source>
        <dbReference type="SAM" id="Phobius"/>
    </source>
</evidence>
<evidence type="ECO:0000256" key="4">
    <source>
        <dbReference type="ARBA" id="ARBA00022741"/>
    </source>
</evidence>
<evidence type="ECO:0000256" key="7">
    <source>
        <dbReference type="SAM" id="MobiDB-lite"/>
    </source>
</evidence>
<evidence type="ECO:0000259" key="9">
    <source>
        <dbReference type="PROSITE" id="PS50011"/>
    </source>
</evidence>
<name>A0A495W2P1_9PSEU</name>
<dbReference type="PANTHER" id="PTHR43289">
    <property type="entry name" value="MITOGEN-ACTIVATED PROTEIN KINASE KINASE KINASE 20-RELATED"/>
    <property type="match status" value="1"/>
</dbReference>
<keyword evidence="11" id="KW-1185">Reference proteome</keyword>
<keyword evidence="6" id="KW-0067">ATP-binding</keyword>
<keyword evidence="2" id="KW-0723">Serine/threonine-protein kinase</keyword>
<comment type="caution">
    <text evidence="10">The sequence shown here is derived from an EMBL/GenBank/DDBJ whole genome shotgun (WGS) entry which is preliminary data.</text>
</comment>
<dbReference type="Pfam" id="PF00069">
    <property type="entry name" value="Pkinase"/>
    <property type="match status" value="1"/>
</dbReference>
<sequence>MNLLGHGPVADVYAVGGSALKVFPGRFDRRTLAAVERDRARLARLSAPVLPVERVEVVDGRHALRMELCGESLAKRVERAGPLSPEEVAALGGALSRALVAARRVDVLHGGVSPSNVLFRGTGEPVLADFGIAVRQAFRRDPLHGIEWVSPETLRTGVADARTDLYGLGAVLHFALTGESPHPSRIGEMTAERVLRVLGDPVPAISRPDVPVGLSTAIGRLLAPDPAKRSLQADEAPPAAGPPRRRVRRWWPAAAVAVALAVLVAFVAWPRAEERAAPPPSPAPPPSSATSAPPVEVVLDEPTDLVDAVSLTWTANDDKLFFAVVYWVEGGQGETLLAERNRAKKVSVEAGRKYCFLVRGTKGDRVVESRPKGVRGAVCRR</sequence>
<evidence type="ECO:0000256" key="6">
    <source>
        <dbReference type="ARBA" id="ARBA00022840"/>
    </source>
</evidence>
<feature type="region of interest" description="Disordered" evidence="7">
    <location>
        <begin position="226"/>
        <end position="245"/>
    </location>
</feature>
<accession>A0A495W2P1</accession>
<feature type="compositionally biased region" description="Pro residues" evidence="7">
    <location>
        <begin position="277"/>
        <end position="287"/>
    </location>
</feature>
<keyword evidence="8" id="KW-0472">Membrane</keyword>
<dbReference type="InterPro" id="IPR011009">
    <property type="entry name" value="Kinase-like_dom_sf"/>
</dbReference>
<dbReference type="Gene3D" id="1.10.510.10">
    <property type="entry name" value="Transferase(Phosphotransferase) domain 1"/>
    <property type="match status" value="1"/>
</dbReference>
<dbReference type="RefSeq" id="WP_121007404.1">
    <property type="nucleotide sequence ID" value="NZ_RBXO01000001.1"/>
</dbReference>
<dbReference type="PANTHER" id="PTHR43289:SF6">
    <property type="entry name" value="SERINE_THREONINE-PROTEIN KINASE NEKL-3"/>
    <property type="match status" value="1"/>
</dbReference>
<dbReference type="GO" id="GO:0004674">
    <property type="term" value="F:protein serine/threonine kinase activity"/>
    <property type="evidence" value="ECO:0007669"/>
    <property type="project" value="UniProtKB-KW"/>
</dbReference>
<dbReference type="AlphaFoldDB" id="A0A495W2P1"/>
<evidence type="ECO:0000256" key="1">
    <source>
        <dbReference type="ARBA" id="ARBA00012513"/>
    </source>
</evidence>
<keyword evidence="8" id="KW-0812">Transmembrane</keyword>
<keyword evidence="5 10" id="KW-0418">Kinase</keyword>
<dbReference type="EC" id="2.7.11.1" evidence="1"/>
<gene>
    <name evidence="10" type="ORF">C8E97_4425</name>
</gene>
<dbReference type="OrthoDB" id="3815424at2"/>
<reference evidence="10 11" key="1">
    <citation type="submission" date="2018-10" db="EMBL/GenBank/DDBJ databases">
        <title>Sequencing the genomes of 1000 actinobacteria strains.</title>
        <authorList>
            <person name="Klenk H.-P."/>
        </authorList>
    </citation>
    <scope>NUCLEOTIDE SEQUENCE [LARGE SCALE GENOMIC DNA]</scope>
    <source>
        <strain evidence="10 11">DSM 43800</strain>
    </source>
</reference>
<organism evidence="10 11">
    <name type="scientific">Saccharothrix australiensis</name>
    <dbReference type="NCBI Taxonomy" id="2072"/>
    <lineage>
        <taxon>Bacteria</taxon>
        <taxon>Bacillati</taxon>
        <taxon>Actinomycetota</taxon>
        <taxon>Actinomycetes</taxon>
        <taxon>Pseudonocardiales</taxon>
        <taxon>Pseudonocardiaceae</taxon>
        <taxon>Saccharothrix</taxon>
    </lineage>
</organism>
<keyword evidence="4" id="KW-0547">Nucleotide-binding</keyword>
<evidence type="ECO:0000313" key="10">
    <source>
        <dbReference type="EMBL" id="RKT55739.1"/>
    </source>
</evidence>
<dbReference type="Proteomes" id="UP000282084">
    <property type="component" value="Unassembled WGS sequence"/>
</dbReference>
<dbReference type="CDD" id="cd14014">
    <property type="entry name" value="STKc_PknB_like"/>
    <property type="match status" value="1"/>
</dbReference>
<keyword evidence="8" id="KW-1133">Transmembrane helix</keyword>
<dbReference type="PROSITE" id="PS50011">
    <property type="entry name" value="PROTEIN_KINASE_DOM"/>
    <property type="match status" value="1"/>
</dbReference>
<protein>
    <recommendedName>
        <fullName evidence="1">non-specific serine/threonine protein kinase</fullName>
        <ecNumber evidence="1">2.7.11.1</ecNumber>
    </recommendedName>
</protein>
<dbReference type="InterPro" id="IPR000719">
    <property type="entry name" value="Prot_kinase_dom"/>
</dbReference>
<evidence type="ECO:0000256" key="3">
    <source>
        <dbReference type="ARBA" id="ARBA00022679"/>
    </source>
</evidence>
<keyword evidence="3" id="KW-0808">Transferase</keyword>
<proteinExistence type="predicted"/>
<evidence type="ECO:0000256" key="5">
    <source>
        <dbReference type="ARBA" id="ARBA00022777"/>
    </source>
</evidence>
<feature type="domain" description="Protein kinase" evidence="9">
    <location>
        <begin position="1"/>
        <end position="240"/>
    </location>
</feature>
<dbReference type="GO" id="GO:0005524">
    <property type="term" value="F:ATP binding"/>
    <property type="evidence" value="ECO:0007669"/>
    <property type="project" value="UniProtKB-KW"/>
</dbReference>
<dbReference type="EMBL" id="RBXO01000001">
    <property type="protein sequence ID" value="RKT55739.1"/>
    <property type="molecule type" value="Genomic_DNA"/>
</dbReference>